<dbReference type="PANTHER" id="PTHR43476">
    <property type="entry name" value="3-(3-HYDROXY-PHENYL)PROPIONATE/3-HYDROXYCINNAMIC ACID HYDROXYLASE"/>
    <property type="match status" value="1"/>
</dbReference>
<evidence type="ECO:0000256" key="1">
    <source>
        <dbReference type="ARBA" id="ARBA00023002"/>
    </source>
</evidence>
<keyword evidence="3" id="KW-0503">Monooxygenase</keyword>
<name>A0ABW6GX11_9ACTN</name>
<evidence type="ECO:0000313" key="3">
    <source>
        <dbReference type="EMBL" id="MFE1357322.1"/>
    </source>
</evidence>
<dbReference type="Proteomes" id="UP001599542">
    <property type="component" value="Unassembled WGS sequence"/>
</dbReference>
<dbReference type="Gene3D" id="3.50.50.60">
    <property type="entry name" value="FAD/NAD(P)-binding domain"/>
    <property type="match status" value="2"/>
</dbReference>
<accession>A0ABW6GX11</accession>
<reference evidence="3 4" key="1">
    <citation type="submission" date="2024-09" db="EMBL/GenBank/DDBJ databases">
        <title>The Natural Products Discovery Center: Release of the First 8490 Sequenced Strains for Exploring Actinobacteria Biosynthetic Diversity.</title>
        <authorList>
            <person name="Kalkreuter E."/>
            <person name="Kautsar S.A."/>
            <person name="Yang D."/>
            <person name="Bader C.D."/>
            <person name="Teijaro C.N."/>
            <person name="Fluegel L."/>
            <person name="Davis C.M."/>
            <person name="Simpson J.R."/>
            <person name="Lauterbach L."/>
            <person name="Steele A.D."/>
            <person name="Gui C."/>
            <person name="Meng S."/>
            <person name="Li G."/>
            <person name="Viehrig K."/>
            <person name="Ye F."/>
            <person name="Su P."/>
            <person name="Kiefer A.F."/>
            <person name="Nichols A."/>
            <person name="Cepeda A.J."/>
            <person name="Yan W."/>
            <person name="Fan B."/>
            <person name="Jiang Y."/>
            <person name="Adhikari A."/>
            <person name="Zheng C.-J."/>
            <person name="Schuster L."/>
            <person name="Cowan T.M."/>
            <person name="Smanski M.J."/>
            <person name="Chevrette M.G."/>
            <person name="De Carvalho L.P.S."/>
            <person name="Shen B."/>
        </authorList>
    </citation>
    <scope>NUCLEOTIDE SEQUENCE [LARGE SCALE GENOMIC DNA]</scope>
    <source>
        <strain evidence="3 4">NPDC058753</strain>
    </source>
</reference>
<comment type="caution">
    <text evidence="3">The sequence shown here is derived from an EMBL/GenBank/DDBJ whole genome shotgun (WGS) entry which is preliminary data.</text>
</comment>
<dbReference type="RefSeq" id="WP_380316617.1">
    <property type="nucleotide sequence ID" value="NZ_JBHYPW010000002.1"/>
</dbReference>
<organism evidence="3 4">
    <name type="scientific">Kitasatospora phosalacinea</name>
    <dbReference type="NCBI Taxonomy" id="2065"/>
    <lineage>
        <taxon>Bacteria</taxon>
        <taxon>Bacillati</taxon>
        <taxon>Actinomycetota</taxon>
        <taxon>Actinomycetes</taxon>
        <taxon>Kitasatosporales</taxon>
        <taxon>Streptomycetaceae</taxon>
        <taxon>Kitasatospora</taxon>
    </lineage>
</organism>
<sequence length="407" mass="44282">MRTSTADICVVGGGPAGLTLALLLLKSGVSVTLLEKSRSTERSYRGEILQPGGMAVLDELGVLDAARKRGCHPHERFQLVSRDRVLLDVDYRRLPAPHNCLLGLPQPHLLDTLLEACLAHEGFQHLPGTRATELLTRGGAVRGVRGSGPDGEQEVRAQCVVGADGRYSKVRRLAGIEAARVESFTQDVLWFKLPVAEAQPDAVQVYRSGGNPMLVYHSHPDQVQFGWTLPHGGYRALAERGVEHVRDQIALAVPQYADAVRERITRLSDLSLLDVFSGQATTWAADGLVLIGDSAHTHGPIGAQGINLAVQDAALLHPVLLDALHARDTGAARLARFERERRPDIVAALKLQALQGRAMLSSNPVADTVRPVLARAVSRTPLYHALLRRIAYGRRPVRVHTDRFTTT</sequence>
<proteinExistence type="predicted"/>
<dbReference type="SUPFAM" id="SSF51905">
    <property type="entry name" value="FAD/NAD(P)-binding domain"/>
    <property type="match status" value="1"/>
</dbReference>
<dbReference type="PANTHER" id="PTHR43476:SF5">
    <property type="entry name" value="FAD-DEPENDENT MONOOXYGENASE"/>
    <property type="match status" value="1"/>
</dbReference>
<keyword evidence="4" id="KW-1185">Reference proteome</keyword>
<evidence type="ECO:0000259" key="2">
    <source>
        <dbReference type="Pfam" id="PF01494"/>
    </source>
</evidence>
<dbReference type="GO" id="GO:0004497">
    <property type="term" value="F:monooxygenase activity"/>
    <property type="evidence" value="ECO:0007669"/>
    <property type="project" value="UniProtKB-KW"/>
</dbReference>
<dbReference type="Pfam" id="PF01494">
    <property type="entry name" value="FAD_binding_3"/>
    <property type="match status" value="1"/>
</dbReference>
<dbReference type="InterPro" id="IPR002938">
    <property type="entry name" value="FAD-bd"/>
</dbReference>
<feature type="domain" description="FAD-binding" evidence="2">
    <location>
        <begin position="6"/>
        <end position="345"/>
    </location>
</feature>
<dbReference type="PRINTS" id="PR00420">
    <property type="entry name" value="RNGMNOXGNASE"/>
</dbReference>
<keyword evidence="1" id="KW-0560">Oxidoreductase</keyword>
<protein>
    <submittedName>
        <fullName evidence="3">FAD-dependent monooxygenase</fullName>
    </submittedName>
</protein>
<gene>
    <name evidence="3" type="ORF">ACFW6T_35705</name>
</gene>
<evidence type="ECO:0000313" key="4">
    <source>
        <dbReference type="Proteomes" id="UP001599542"/>
    </source>
</evidence>
<dbReference type="EMBL" id="JBHYPX010000163">
    <property type="protein sequence ID" value="MFE1357322.1"/>
    <property type="molecule type" value="Genomic_DNA"/>
</dbReference>
<dbReference type="InterPro" id="IPR050631">
    <property type="entry name" value="PheA/TfdB_FAD_monoxygenase"/>
</dbReference>
<dbReference type="InterPro" id="IPR036188">
    <property type="entry name" value="FAD/NAD-bd_sf"/>
</dbReference>